<dbReference type="OMA" id="EMSSNTH"/>
<evidence type="ECO:0000256" key="6">
    <source>
        <dbReference type="SAM" id="Phobius"/>
    </source>
</evidence>
<evidence type="ECO:0000256" key="3">
    <source>
        <dbReference type="ARBA" id="ARBA00022692"/>
    </source>
</evidence>
<keyword evidence="3 6" id="KW-0812">Transmembrane</keyword>
<dbReference type="GO" id="GO:0000139">
    <property type="term" value="C:Golgi membrane"/>
    <property type="evidence" value="ECO:0007669"/>
    <property type="project" value="TreeGrafter"/>
</dbReference>
<reference evidence="7" key="2">
    <citation type="submission" date="2015-02" db="UniProtKB">
        <authorList>
            <consortium name="EnsemblMetazoa"/>
        </authorList>
    </citation>
    <scope>IDENTIFICATION</scope>
</reference>
<feature type="transmembrane region" description="Helical" evidence="6">
    <location>
        <begin position="125"/>
        <end position="149"/>
    </location>
</feature>
<protein>
    <submittedName>
        <fullName evidence="7">Uncharacterized protein</fullName>
    </submittedName>
</protein>
<keyword evidence="5 6" id="KW-0472">Membrane</keyword>
<evidence type="ECO:0000256" key="1">
    <source>
        <dbReference type="ARBA" id="ARBA00004141"/>
    </source>
</evidence>
<dbReference type="HOGENOM" id="CLU_066239_4_0_1"/>
<dbReference type="PhylomeDB" id="T1JPA1"/>
<keyword evidence="4 6" id="KW-1133">Transmembrane helix</keyword>
<dbReference type="PANTHER" id="PTHR12841">
    <property type="entry name" value="PROTEIN UNC-50 HOMOLOG"/>
    <property type="match status" value="1"/>
</dbReference>
<evidence type="ECO:0000313" key="7">
    <source>
        <dbReference type="EnsemblMetazoa" id="SMAR015677-PA"/>
    </source>
</evidence>
<dbReference type="PANTHER" id="PTHR12841:SF6">
    <property type="entry name" value="PROTEIN UNC-50 HOMOLOG"/>
    <property type="match status" value="1"/>
</dbReference>
<proteinExistence type="inferred from homology"/>
<accession>T1JPA1</accession>
<name>T1JPA1_STRMM</name>
<dbReference type="InterPro" id="IPR007881">
    <property type="entry name" value="UNC-50"/>
</dbReference>
<feature type="transmembrane region" description="Helical" evidence="6">
    <location>
        <begin position="99"/>
        <end position="118"/>
    </location>
</feature>
<dbReference type="EMBL" id="JH431832">
    <property type="status" value="NOT_ANNOTATED_CDS"/>
    <property type="molecule type" value="Genomic_DNA"/>
</dbReference>
<comment type="similarity">
    <text evidence="2">Belongs to the unc-50 family.</text>
</comment>
<organism evidence="7 8">
    <name type="scientific">Strigamia maritima</name>
    <name type="common">European centipede</name>
    <name type="synonym">Geophilus maritimus</name>
    <dbReference type="NCBI Taxonomy" id="126957"/>
    <lineage>
        <taxon>Eukaryota</taxon>
        <taxon>Metazoa</taxon>
        <taxon>Ecdysozoa</taxon>
        <taxon>Arthropoda</taxon>
        <taxon>Myriapoda</taxon>
        <taxon>Chilopoda</taxon>
        <taxon>Pleurostigmophora</taxon>
        <taxon>Geophilomorpha</taxon>
        <taxon>Linotaeniidae</taxon>
        <taxon>Strigamia</taxon>
    </lineage>
</organism>
<dbReference type="AlphaFoldDB" id="T1JPA1"/>
<comment type="subcellular location">
    <subcellularLocation>
        <location evidence="1">Membrane</location>
        <topology evidence="1">Multi-pass membrane protein</topology>
    </subcellularLocation>
</comment>
<evidence type="ECO:0000256" key="4">
    <source>
        <dbReference type="ARBA" id="ARBA00022989"/>
    </source>
</evidence>
<dbReference type="Proteomes" id="UP000014500">
    <property type="component" value="Unassembled WGS sequence"/>
</dbReference>
<feature type="transmembrane region" description="Helical" evidence="6">
    <location>
        <begin position="49"/>
        <end position="73"/>
    </location>
</feature>
<keyword evidence="8" id="KW-1185">Reference proteome</keyword>
<evidence type="ECO:0000256" key="2">
    <source>
        <dbReference type="ARBA" id="ARBA00006293"/>
    </source>
</evidence>
<reference evidence="8" key="1">
    <citation type="submission" date="2011-05" db="EMBL/GenBank/DDBJ databases">
        <authorList>
            <person name="Richards S.R."/>
            <person name="Qu J."/>
            <person name="Jiang H."/>
            <person name="Jhangiani S.N."/>
            <person name="Agravi P."/>
            <person name="Goodspeed R."/>
            <person name="Gross S."/>
            <person name="Mandapat C."/>
            <person name="Jackson L."/>
            <person name="Mathew T."/>
            <person name="Pu L."/>
            <person name="Thornton R."/>
            <person name="Saada N."/>
            <person name="Wilczek-Boney K.B."/>
            <person name="Lee S."/>
            <person name="Kovar C."/>
            <person name="Wu Y."/>
            <person name="Scherer S.E."/>
            <person name="Worley K.C."/>
            <person name="Muzny D.M."/>
            <person name="Gibbs R."/>
        </authorList>
    </citation>
    <scope>NUCLEOTIDE SEQUENCE</scope>
    <source>
        <strain evidence="8">Brora</strain>
    </source>
</reference>
<sequence>MKLRWRYNLMIQSEALISSTDIDNYSIVAFSSIGFNLHMRFPLFSVWKLLLWVVFVDCIAVGIVIATIFWFVLNHYFRKPTCIDQDVEWGYAFDVHLNAFFPLLVILHVIQVIFFDIFSNNSWFFGIFVGNSFWLIAIGYYIYITFLGYSALPILKQTHLLLYPMVLLFIFYVISLFSYLNLCEDLSIFYGARMA</sequence>
<evidence type="ECO:0000256" key="5">
    <source>
        <dbReference type="ARBA" id="ARBA00023136"/>
    </source>
</evidence>
<dbReference type="Pfam" id="PF05216">
    <property type="entry name" value="UNC-50"/>
    <property type="match status" value="1"/>
</dbReference>
<feature type="transmembrane region" description="Helical" evidence="6">
    <location>
        <begin position="161"/>
        <end position="180"/>
    </location>
</feature>
<dbReference type="STRING" id="126957.T1JPA1"/>
<dbReference type="EnsemblMetazoa" id="SMAR015677-RA">
    <property type="protein sequence ID" value="SMAR015677-PA"/>
    <property type="gene ID" value="SMAR015677"/>
</dbReference>
<evidence type="ECO:0000313" key="8">
    <source>
        <dbReference type="Proteomes" id="UP000014500"/>
    </source>
</evidence>
<dbReference type="eggNOG" id="KOG3012">
    <property type="taxonomic scope" value="Eukaryota"/>
</dbReference>